<comment type="catalytic activity">
    <reaction evidence="13">
        <text>L-threonyl-[protein] + ATP = O-phospho-L-threonyl-[protein] + ADP + H(+)</text>
        <dbReference type="Rhea" id="RHEA:46608"/>
        <dbReference type="Rhea" id="RHEA-COMP:11060"/>
        <dbReference type="Rhea" id="RHEA-COMP:11605"/>
        <dbReference type="ChEBI" id="CHEBI:15378"/>
        <dbReference type="ChEBI" id="CHEBI:30013"/>
        <dbReference type="ChEBI" id="CHEBI:30616"/>
        <dbReference type="ChEBI" id="CHEBI:61977"/>
        <dbReference type="ChEBI" id="CHEBI:456216"/>
        <dbReference type="EC" id="2.7.11.1"/>
    </reaction>
</comment>
<dbReference type="AlphaFoldDB" id="A4S2E3"/>
<evidence type="ECO:0000256" key="14">
    <source>
        <dbReference type="ARBA" id="ARBA00048679"/>
    </source>
</evidence>
<dbReference type="Proteomes" id="UP000001568">
    <property type="component" value="Chromosome 9"/>
</dbReference>
<keyword evidence="7" id="KW-0819">tRNA processing</keyword>
<keyword evidence="12" id="KW-0539">Nucleus</keyword>
<protein>
    <recommendedName>
        <fullName evidence="3">non-specific serine/threonine protein kinase</fullName>
        <ecNumber evidence="3">2.7.11.1</ecNumber>
    </recommendedName>
</protein>
<keyword evidence="17" id="KW-1185">Reference proteome</keyword>
<dbReference type="Gene3D" id="3.30.200.20">
    <property type="entry name" value="Phosphorylase Kinase, domain 1"/>
    <property type="match status" value="1"/>
</dbReference>
<dbReference type="eggNOG" id="KOG3087">
    <property type="taxonomic scope" value="Eukaryota"/>
</dbReference>
<organism evidence="16 17">
    <name type="scientific">Ostreococcus lucimarinus (strain CCE9901)</name>
    <dbReference type="NCBI Taxonomy" id="436017"/>
    <lineage>
        <taxon>Eukaryota</taxon>
        <taxon>Viridiplantae</taxon>
        <taxon>Chlorophyta</taxon>
        <taxon>Mamiellophyceae</taxon>
        <taxon>Mamiellales</taxon>
        <taxon>Bathycoccaceae</taxon>
        <taxon>Ostreococcus</taxon>
    </lineage>
</organism>
<dbReference type="STRING" id="436017.A4S2E3"/>
<evidence type="ECO:0000256" key="12">
    <source>
        <dbReference type="ARBA" id="ARBA00023242"/>
    </source>
</evidence>
<dbReference type="PANTHER" id="PTHR12209:SF0">
    <property type="entry name" value="EKC_KEOPS COMPLEX SUBUNIT TP53RK"/>
    <property type="match status" value="1"/>
</dbReference>
<dbReference type="GO" id="GO:0005524">
    <property type="term" value="F:ATP binding"/>
    <property type="evidence" value="ECO:0007669"/>
    <property type="project" value="UniProtKB-KW"/>
</dbReference>
<dbReference type="Gene3D" id="1.10.510.10">
    <property type="entry name" value="Transferase(Phosphotransferase) domain 1"/>
    <property type="match status" value="1"/>
</dbReference>
<dbReference type="PROSITE" id="PS00109">
    <property type="entry name" value="PROTEIN_KINASE_TYR"/>
    <property type="match status" value="1"/>
</dbReference>
<evidence type="ECO:0000256" key="3">
    <source>
        <dbReference type="ARBA" id="ARBA00012513"/>
    </source>
</evidence>
<evidence type="ECO:0000256" key="11">
    <source>
        <dbReference type="ARBA" id="ARBA00022840"/>
    </source>
</evidence>
<evidence type="ECO:0000256" key="2">
    <source>
        <dbReference type="ARBA" id="ARBA00010630"/>
    </source>
</evidence>
<dbReference type="FunFam" id="1.10.510.10:FF:000323">
    <property type="entry name" value="TP53-regulating kinase, putative"/>
    <property type="match status" value="1"/>
</dbReference>
<dbReference type="PANTHER" id="PTHR12209">
    <property type="entry name" value="NON-SPECIFIC SERINE/THREONINE PROTEIN KINASE"/>
    <property type="match status" value="1"/>
</dbReference>
<dbReference type="InterPro" id="IPR011009">
    <property type="entry name" value="Kinase-like_dom_sf"/>
</dbReference>
<feature type="domain" description="Protein kinase" evidence="15">
    <location>
        <begin position="7"/>
        <end position="221"/>
    </location>
</feature>
<gene>
    <name evidence="16" type="ORF">OSTLU_12869</name>
</gene>
<sequence length="221" mass="24528">MRALGVDDAARALSQGAEARVFALEFCGRDAICKQRFAKKYRLPALDERLTRARLVGEARAIVRARKLGVRAPMVLHVDANEACVYMERVAGVALKEALRRETCTREDIARYGREIGEAISKLHDGGLVHGDLTTSNFMVRDDDGAVVVIDFGLSYPSAVPEDKGVDLYVLERAINAAHPSQTELFDEIIATYKKTSKMWCATLNRFAEVRARGRKRSMVG</sequence>
<keyword evidence="6" id="KW-0808">Transferase</keyword>
<dbReference type="Gramene" id="ABO97809">
    <property type="protein sequence ID" value="ABO97809"/>
    <property type="gene ID" value="OSTLU_12869"/>
</dbReference>
<dbReference type="SUPFAM" id="SSF56112">
    <property type="entry name" value="Protein kinase-like (PK-like)"/>
    <property type="match status" value="1"/>
</dbReference>
<keyword evidence="5" id="KW-0597">Phosphoprotein</keyword>
<proteinExistence type="inferred from homology"/>
<dbReference type="GO" id="GO:0005634">
    <property type="term" value="C:nucleus"/>
    <property type="evidence" value="ECO:0007669"/>
    <property type="project" value="UniProtKB-SubCell"/>
</dbReference>
<dbReference type="NCBIfam" id="TIGR03724">
    <property type="entry name" value="arch_bud32"/>
    <property type="match status" value="1"/>
</dbReference>
<dbReference type="GO" id="GO:0070525">
    <property type="term" value="P:tRNA threonylcarbamoyladenosine metabolic process"/>
    <property type="evidence" value="ECO:0007669"/>
    <property type="project" value="TreeGrafter"/>
</dbReference>
<evidence type="ECO:0000256" key="4">
    <source>
        <dbReference type="ARBA" id="ARBA00022527"/>
    </source>
</evidence>
<dbReference type="OMA" id="HKLYMEY"/>
<dbReference type="GO" id="GO:0004674">
    <property type="term" value="F:protein serine/threonine kinase activity"/>
    <property type="evidence" value="ECO:0007669"/>
    <property type="project" value="UniProtKB-KW"/>
</dbReference>
<dbReference type="KEGG" id="olu:OSTLU_12869"/>
<evidence type="ECO:0000259" key="15">
    <source>
        <dbReference type="PROSITE" id="PS50011"/>
    </source>
</evidence>
<dbReference type="HOGENOM" id="CLU_063953_0_0_1"/>
<evidence type="ECO:0000256" key="9">
    <source>
        <dbReference type="ARBA" id="ARBA00022777"/>
    </source>
</evidence>
<evidence type="ECO:0000313" key="16">
    <source>
        <dbReference type="EMBL" id="ABO97809.1"/>
    </source>
</evidence>
<evidence type="ECO:0000256" key="13">
    <source>
        <dbReference type="ARBA" id="ARBA00047899"/>
    </source>
</evidence>
<keyword evidence="10" id="KW-0378">Hydrolase</keyword>
<dbReference type="PROSITE" id="PS50011">
    <property type="entry name" value="PROTEIN_KINASE_DOM"/>
    <property type="match status" value="1"/>
</dbReference>
<reference evidence="16 17" key="1">
    <citation type="journal article" date="2007" name="Proc. Natl. Acad. Sci. U.S.A.">
        <title>The tiny eukaryote Ostreococcus provides genomic insights into the paradox of plankton speciation.</title>
        <authorList>
            <person name="Palenik B."/>
            <person name="Grimwood J."/>
            <person name="Aerts A."/>
            <person name="Rouze P."/>
            <person name="Salamov A."/>
            <person name="Putnam N."/>
            <person name="Dupont C."/>
            <person name="Jorgensen R."/>
            <person name="Derelle E."/>
            <person name="Rombauts S."/>
            <person name="Zhou K."/>
            <person name="Otillar R."/>
            <person name="Merchant S.S."/>
            <person name="Podell S."/>
            <person name="Gaasterland T."/>
            <person name="Napoli C."/>
            <person name="Gendler K."/>
            <person name="Manuell A."/>
            <person name="Tai V."/>
            <person name="Vallon O."/>
            <person name="Piganeau G."/>
            <person name="Jancek S."/>
            <person name="Heijde M."/>
            <person name="Jabbari K."/>
            <person name="Bowler C."/>
            <person name="Lohr M."/>
            <person name="Robbens S."/>
            <person name="Werner G."/>
            <person name="Dubchak I."/>
            <person name="Pazour G.J."/>
            <person name="Ren Q."/>
            <person name="Paulsen I."/>
            <person name="Delwiche C."/>
            <person name="Schmutz J."/>
            <person name="Rokhsar D."/>
            <person name="Van de Peer Y."/>
            <person name="Moreau H."/>
            <person name="Grigoriev I.V."/>
        </authorList>
    </citation>
    <scope>NUCLEOTIDE SEQUENCE [LARGE SCALE GENOMIC DNA]</scope>
    <source>
        <strain evidence="16 17">CCE9901</strain>
    </source>
</reference>
<dbReference type="GO" id="GO:0016787">
    <property type="term" value="F:hydrolase activity"/>
    <property type="evidence" value="ECO:0007669"/>
    <property type="project" value="UniProtKB-KW"/>
</dbReference>
<dbReference type="EMBL" id="CP000589">
    <property type="protein sequence ID" value="ABO97809.1"/>
    <property type="molecule type" value="Genomic_DNA"/>
</dbReference>
<dbReference type="InterPro" id="IPR008266">
    <property type="entry name" value="Tyr_kinase_AS"/>
</dbReference>
<comment type="subcellular location">
    <subcellularLocation>
        <location evidence="1">Nucleus</location>
    </subcellularLocation>
</comment>
<keyword evidence="11" id="KW-0067">ATP-binding</keyword>
<comment type="catalytic activity">
    <reaction evidence="14">
        <text>L-seryl-[protein] + ATP = O-phospho-L-seryl-[protein] + ADP + H(+)</text>
        <dbReference type="Rhea" id="RHEA:17989"/>
        <dbReference type="Rhea" id="RHEA-COMP:9863"/>
        <dbReference type="Rhea" id="RHEA-COMP:11604"/>
        <dbReference type="ChEBI" id="CHEBI:15378"/>
        <dbReference type="ChEBI" id="CHEBI:29999"/>
        <dbReference type="ChEBI" id="CHEBI:30616"/>
        <dbReference type="ChEBI" id="CHEBI:83421"/>
        <dbReference type="ChEBI" id="CHEBI:456216"/>
        <dbReference type="EC" id="2.7.11.1"/>
    </reaction>
</comment>
<evidence type="ECO:0000256" key="5">
    <source>
        <dbReference type="ARBA" id="ARBA00022553"/>
    </source>
</evidence>
<keyword evidence="9" id="KW-0418">Kinase</keyword>
<dbReference type="RefSeq" id="XP_001419516.1">
    <property type="nucleotide sequence ID" value="XM_001419479.1"/>
</dbReference>
<evidence type="ECO:0000256" key="8">
    <source>
        <dbReference type="ARBA" id="ARBA00022741"/>
    </source>
</evidence>
<evidence type="ECO:0000256" key="1">
    <source>
        <dbReference type="ARBA" id="ARBA00004123"/>
    </source>
</evidence>
<dbReference type="InterPro" id="IPR000719">
    <property type="entry name" value="Prot_kinase_dom"/>
</dbReference>
<keyword evidence="8" id="KW-0547">Nucleotide-binding</keyword>
<dbReference type="GeneID" id="5003737"/>
<evidence type="ECO:0000256" key="10">
    <source>
        <dbReference type="ARBA" id="ARBA00022801"/>
    </source>
</evidence>
<keyword evidence="4" id="KW-0723">Serine/threonine-protein kinase</keyword>
<evidence type="ECO:0000256" key="7">
    <source>
        <dbReference type="ARBA" id="ARBA00022694"/>
    </source>
</evidence>
<evidence type="ECO:0000256" key="6">
    <source>
        <dbReference type="ARBA" id="ARBA00022679"/>
    </source>
</evidence>
<dbReference type="FunFam" id="3.30.200.20:FF:000201">
    <property type="entry name" value="TP53-regulating kinase isoform X1"/>
    <property type="match status" value="1"/>
</dbReference>
<comment type="similarity">
    <text evidence="2">Belongs to the protein kinase superfamily. BUD32 family.</text>
</comment>
<dbReference type="GO" id="GO:0000408">
    <property type="term" value="C:EKC/KEOPS complex"/>
    <property type="evidence" value="ECO:0007669"/>
    <property type="project" value="TreeGrafter"/>
</dbReference>
<dbReference type="InterPro" id="IPR022495">
    <property type="entry name" value="Bud32"/>
</dbReference>
<dbReference type="GO" id="GO:0008033">
    <property type="term" value="P:tRNA processing"/>
    <property type="evidence" value="ECO:0007669"/>
    <property type="project" value="UniProtKB-KW"/>
</dbReference>
<dbReference type="EC" id="2.7.11.1" evidence="3"/>
<name>A4S2E3_OSTLU</name>
<evidence type="ECO:0000313" key="17">
    <source>
        <dbReference type="Proteomes" id="UP000001568"/>
    </source>
</evidence>
<dbReference type="Pfam" id="PF00069">
    <property type="entry name" value="Pkinase"/>
    <property type="match status" value="1"/>
</dbReference>
<accession>A4S2E3</accession>
<dbReference type="OrthoDB" id="3399at2759"/>
<dbReference type="GO" id="GO:0005829">
    <property type="term" value="C:cytosol"/>
    <property type="evidence" value="ECO:0007669"/>
    <property type="project" value="TreeGrafter"/>
</dbReference>